<dbReference type="EMBL" id="CP002105">
    <property type="protein sequence ID" value="ADL12925.1"/>
    <property type="molecule type" value="Genomic_DNA"/>
</dbReference>
<sequence>MKKFSILLALVLVLGLAVPAMAAADVDVSTTVGVENVYDDSKDESSATEGYLYLFLEGNPTENVNFYSEIDFTGYFDGNKNEEDVDVYEAWIEVDEVVGPVDVKLGRMYEESADNVLYEYDSDDFVRLGYEAGNVSAKFGHNLDSEGDDAPATAGDSEAFAEFKATDLGLLDQASLNYTKDNNLTDADGNATGDSYEGYTVKLTNDFDVVDASLLYGTADGEYASGNDWNESADITALGLSTDQLFPGATLSLDYADVEENFVKAEDQDSYLNDTVTGDDFDMIKPGVNFDLTDKTNVDFSYAMYSADNDDADDDYLDLLITHNVAENTTLEVELEDHSYDGSNITDDDETIITTTLETNF</sequence>
<dbReference type="AlphaFoldDB" id="D9QQY4"/>
<dbReference type="GO" id="GO:0016020">
    <property type="term" value="C:membrane"/>
    <property type="evidence" value="ECO:0007669"/>
    <property type="project" value="InterPro"/>
</dbReference>
<dbReference type="KEGG" id="aar:Acear_1415"/>
<reference evidence="2 3" key="1">
    <citation type="journal article" date="2010" name="Stand. Genomic Sci.">
        <title>Complete genome sequence of Acetohalobium arabaticum type strain (Z-7288).</title>
        <authorList>
            <person name="Sikorski J."/>
            <person name="Lapidus A."/>
            <person name="Chertkov O."/>
            <person name="Lucas S."/>
            <person name="Copeland A."/>
            <person name="Glavina Del Rio T."/>
            <person name="Nolan M."/>
            <person name="Tice H."/>
            <person name="Cheng J.F."/>
            <person name="Han C."/>
            <person name="Brambilla E."/>
            <person name="Pitluck S."/>
            <person name="Liolios K."/>
            <person name="Ivanova N."/>
            <person name="Mavromatis K."/>
            <person name="Mikhailova N."/>
            <person name="Pati A."/>
            <person name="Bruce D."/>
            <person name="Detter C."/>
            <person name="Tapia R."/>
            <person name="Goodwin L."/>
            <person name="Chen A."/>
            <person name="Palaniappan K."/>
            <person name="Land M."/>
            <person name="Hauser L."/>
            <person name="Chang Y.J."/>
            <person name="Jeffries C.D."/>
            <person name="Rohde M."/>
            <person name="Goker M."/>
            <person name="Spring S."/>
            <person name="Woyke T."/>
            <person name="Bristow J."/>
            <person name="Eisen J.A."/>
            <person name="Markowitz V."/>
            <person name="Hugenholtz P."/>
            <person name="Kyrpides N.C."/>
            <person name="Klenk H.P."/>
        </authorList>
    </citation>
    <scope>NUCLEOTIDE SEQUENCE [LARGE SCALE GENOMIC DNA]</scope>
    <source>
        <strain evidence="3">ATCC 49924 / DSM 5501 / Z-7288</strain>
    </source>
</reference>
<organism evidence="2 3">
    <name type="scientific">Acetohalobium arabaticum (strain ATCC 49924 / DSM 5501 / Z-7288)</name>
    <dbReference type="NCBI Taxonomy" id="574087"/>
    <lineage>
        <taxon>Bacteria</taxon>
        <taxon>Bacillati</taxon>
        <taxon>Bacillota</taxon>
        <taxon>Clostridia</taxon>
        <taxon>Halanaerobiales</taxon>
        <taxon>Halobacteroidaceae</taxon>
        <taxon>Acetohalobium</taxon>
    </lineage>
</organism>
<evidence type="ECO:0008006" key="4">
    <source>
        <dbReference type="Google" id="ProtNLM"/>
    </source>
</evidence>
<dbReference type="SUPFAM" id="SSF56935">
    <property type="entry name" value="Porins"/>
    <property type="match status" value="1"/>
</dbReference>
<keyword evidence="3" id="KW-1185">Reference proteome</keyword>
<feature type="chain" id="PRO_5003126990" description="Porin domain-containing protein" evidence="1">
    <location>
        <begin position="23"/>
        <end position="361"/>
    </location>
</feature>
<evidence type="ECO:0000313" key="2">
    <source>
        <dbReference type="EMBL" id="ADL12925.1"/>
    </source>
</evidence>
<dbReference type="GO" id="GO:0015288">
    <property type="term" value="F:porin activity"/>
    <property type="evidence" value="ECO:0007669"/>
    <property type="project" value="InterPro"/>
</dbReference>
<dbReference type="STRING" id="574087.Acear_1415"/>
<dbReference type="InterPro" id="IPR023614">
    <property type="entry name" value="Porin_dom_sf"/>
</dbReference>
<name>D9QQY4_ACEAZ</name>
<dbReference type="HOGENOM" id="CLU_766420_0_0_9"/>
<keyword evidence="1" id="KW-0732">Signal</keyword>
<accession>D9QQY4</accession>
<feature type="signal peptide" evidence="1">
    <location>
        <begin position="1"/>
        <end position="22"/>
    </location>
</feature>
<evidence type="ECO:0000256" key="1">
    <source>
        <dbReference type="SAM" id="SignalP"/>
    </source>
</evidence>
<dbReference type="OrthoDB" id="2114614at2"/>
<dbReference type="RefSeq" id="WP_013278370.1">
    <property type="nucleotide sequence ID" value="NC_014378.1"/>
</dbReference>
<evidence type="ECO:0000313" key="3">
    <source>
        <dbReference type="Proteomes" id="UP000001661"/>
    </source>
</evidence>
<protein>
    <recommendedName>
        <fullName evidence="4">Porin domain-containing protein</fullName>
    </recommendedName>
</protein>
<dbReference type="Proteomes" id="UP000001661">
    <property type="component" value="Chromosome"/>
</dbReference>
<proteinExistence type="predicted"/>
<dbReference type="Gene3D" id="2.40.160.10">
    <property type="entry name" value="Porin"/>
    <property type="match status" value="1"/>
</dbReference>
<gene>
    <name evidence="2" type="ordered locus">Acear_1415</name>
</gene>